<feature type="region of interest" description="Disordered" evidence="1">
    <location>
        <begin position="1"/>
        <end position="40"/>
    </location>
</feature>
<accession>A0A6A4FNM8</accession>
<dbReference type="EMBL" id="QXFV01000581">
    <property type="protein sequence ID" value="KAE9033599.1"/>
    <property type="molecule type" value="Genomic_DNA"/>
</dbReference>
<comment type="caution">
    <text evidence="3">The sequence shown here is derived from an EMBL/GenBank/DDBJ whole genome shotgun (WGS) entry which is preliminary data.</text>
</comment>
<dbReference type="Proteomes" id="UP000429607">
    <property type="component" value="Unassembled WGS sequence"/>
</dbReference>
<dbReference type="EMBL" id="QXFT01000475">
    <property type="protein sequence ID" value="KAE9342909.1"/>
    <property type="molecule type" value="Genomic_DNA"/>
</dbReference>
<evidence type="ECO:0000313" key="5">
    <source>
        <dbReference type="Proteomes" id="UP000434957"/>
    </source>
</evidence>
<evidence type="ECO:0000256" key="1">
    <source>
        <dbReference type="SAM" id="MobiDB-lite"/>
    </source>
</evidence>
<proteinExistence type="predicted"/>
<protein>
    <submittedName>
        <fullName evidence="3">Uncharacterized protein</fullName>
    </submittedName>
</protein>
<gene>
    <name evidence="2" type="ORF">PR001_g10089</name>
    <name evidence="3" type="ORF">PR003_g9232</name>
</gene>
<dbReference type="Proteomes" id="UP000434957">
    <property type="component" value="Unassembled WGS sequence"/>
</dbReference>
<sequence length="112" mass="12842">MLEVPHDLQHLHEAEGPPPAKEWMRPKGAEQGARRKKASRLSSKVQYIKKQIDKVGWWEVMEEESDEETKESEDVAMEDTPSRRAVWVTDSLNLQRAKALAGFDRADVIDLC</sequence>
<dbReference type="AlphaFoldDB" id="A0A6A4FNM8"/>
<name>A0A6A4FNM8_9STRA</name>
<evidence type="ECO:0000313" key="4">
    <source>
        <dbReference type="Proteomes" id="UP000429607"/>
    </source>
</evidence>
<reference evidence="3 5" key="1">
    <citation type="submission" date="2018-08" db="EMBL/GenBank/DDBJ databases">
        <title>Genomic investigation of the strawberry pathogen Phytophthora fragariae indicates pathogenicity is determined by transcriptional variation in three key races.</title>
        <authorList>
            <person name="Adams T.M."/>
            <person name="Armitage A.D."/>
            <person name="Sobczyk M.K."/>
            <person name="Bates H.J."/>
            <person name="Dunwell J.M."/>
            <person name="Nellist C.F."/>
            <person name="Harrison R.J."/>
        </authorList>
    </citation>
    <scope>NUCLEOTIDE SEQUENCE [LARGE SCALE GENOMIC DNA]</scope>
    <source>
        <strain evidence="2 4">SCRP249</strain>
        <strain evidence="3 5">SCRP333</strain>
    </source>
</reference>
<evidence type="ECO:0000313" key="2">
    <source>
        <dbReference type="EMBL" id="KAE9033599.1"/>
    </source>
</evidence>
<feature type="compositionally biased region" description="Basic and acidic residues" evidence="1">
    <location>
        <begin position="1"/>
        <end position="15"/>
    </location>
</feature>
<organism evidence="3 5">
    <name type="scientific">Phytophthora rubi</name>
    <dbReference type="NCBI Taxonomy" id="129364"/>
    <lineage>
        <taxon>Eukaryota</taxon>
        <taxon>Sar</taxon>
        <taxon>Stramenopiles</taxon>
        <taxon>Oomycota</taxon>
        <taxon>Peronosporomycetes</taxon>
        <taxon>Peronosporales</taxon>
        <taxon>Peronosporaceae</taxon>
        <taxon>Phytophthora</taxon>
    </lineage>
</organism>
<evidence type="ECO:0000313" key="3">
    <source>
        <dbReference type="EMBL" id="KAE9342909.1"/>
    </source>
</evidence>
<keyword evidence="5" id="KW-1185">Reference proteome</keyword>